<dbReference type="Proteomes" id="UP001159370">
    <property type="component" value="Unassembled WGS sequence"/>
</dbReference>
<keyword evidence="2" id="KW-0732">Signal</keyword>
<evidence type="ECO:0000256" key="1">
    <source>
        <dbReference type="SAM" id="MobiDB-lite"/>
    </source>
</evidence>
<protein>
    <submittedName>
        <fullName evidence="3">Uncharacterized protein</fullName>
    </submittedName>
</protein>
<dbReference type="RefSeq" id="WP_280700887.1">
    <property type="nucleotide sequence ID" value="NZ_JANQDL010000097.1"/>
</dbReference>
<organism evidence="3 4">
    <name type="scientific">Umezakia ovalisporum FSS-62</name>
    <dbReference type="NCBI Taxonomy" id="2971776"/>
    <lineage>
        <taxon>Bacteria</taxon>
        <taxon>Bacillati</taxon>
        <taxon>Cyanobacteriota</taxon>
        <taxon>Cyanophyceae</taxon>
        <taxon>Nostocales</taxon>
        <taxon>Nodulariaceae</taxon>
        <taxon>Umezakia</taxon>
    </lineage>
</organism>
<feature type="signal peptide" evidence="2">
    <location>
        <begin position="1"/>
        <end position="27"/>
    </location>
</feature>
<sequence>MFNITLPYKNLNLVFVFLLSSTTIFFAKPAGAEIYANKWKIENQINHSQLKLSATPELEKSAYVLADASALIANVRAKRILPTSGSNLIQKTQVTDLSTTNSHLPSCPPGNTGEPEFTTVNDLAKTNPQVQSCIPKTISQVQSNIKQLDPLDPPPGLQLEVDELNIDQKSPTEKPPQAEEYIIPPRIADDKKIRTPITTIPVNGVLINHLTQRKLSVGTNFGNTRNTDFDINGVIKINGQIQENLTKNNVLTLDQKAEYLQLQTLRKSREVTVDFKEPQTILGTKIQLSMTASCLFPGSTPDQLCTYTPGLKFSEINPDTLTPTRIVQTAKVGDVVQPETLAAIRQPGFQSGVNGQEIGIDLLLPNIGSFVGNSHGNKTSIDRREEIENTPATTYYRVRQIVKLNDREAVIGRTVQGFNFILNDDNTVLNTALQVAYSFLPDIIPDIADSENKLTSSSKNNSLSPENGGKPLTNGFKPNVNSNLFLAANNVRLPAHSLTAYHGGFGRAENMPQTATGLQQVPAATFNSIWLGASRVIERKSNVSSRFQQIGPQTVAAGGGGEGGYDSNVSFFSSVNNQNFSTFNLDNFYTQVYTTNLNQEVYDVTTNKYREEIKYAPHVSFTGNFTATDQATRYYTGVIGAEEIKAYGGLDFKKRTPDRWTFSGGVIAYVNPDIDYYSQASGSVAKVIPFSRNSNLVISSGVNYAFDRETRPNDFVNSITLAARANISDFWFGITNYFGDVLPDSIENILVTGVGIRFSKNFALSAYYNPINENPARSVYGVAGQLKFGTNQDSPILNLSWNNNQYDYGRDKDNNELNINENIFSVFLRGNF</sequence>
<proteinExistence type="predicted"/>
<evidence type="ECO:0000313" key="3">
    <source>
        <dbReference type="EMBL" id="MDH6064928.1"/>
    </source>
</evidence>
<feature type="region of interest" description="Disordered" evidence="1">
    <location>
        <begin position="454"/>
        <end position="475"/>
    </location>
</feature>
<dbReference type="AlphaFoldDB" id="A0AA43H0Q8"/>
<feature type="chain" id="PRO_5041226269" evidence="2">
    <location>
        <begin position="28"/>
        <end position="832"/>
    </location>
</feature>
<reference evidence="3 4" key="1">
    <citation type="journal article" date="2023" name="J. Phycol.">
        <title>Chrysosporum ovalisporum is synonymous with the true-branching cyanobacterium Umezakia natans (Nostocales/Aphanizomenonaceae).</title>
        <authorList>
            <person name="McGregor G.B."/>
            <person name="Sendall B.C."/>
            <person name="Niiyama Y."/>
            <person name="Tuji A."/>
            <person name="Willis A."/>
        </authorList>
    </citation>
    <scope>NUCLEOTIDE SEQUENCE [LARGE SCALE GENOMIC DNA]</scope>
    <source>
        <strain evidence="3 4">FSS-62</strain>
    </source>
</reference>
<name>A0AA43H0Q8_9CYAN</name>
<dbReference type="EMBL" id="JANQDL010000097">
    <property type="protein sequence ID" value="MDH6064928.1"/>
    <property type="molecule type" value="Genomic_DNA"/>
</dbReference>
<gene>
    <name evidence="3" type="ORF">NWP23_14440</name>
</gene>
<evidence type="ECO:0000256" key="2">
    <source>
        <dbReference type="SAM" id="SignalP"/>
    </source>
</evidence>
<accession>A0AA43H0Q8</accession>
<evidence type="ECO:0000313" key="4">
    <source>
        <dbReference type="Proteomes" id="UP001159370"/>
    </source>
</evidence>
<feature type="compositionally biased region" description="Low complexity" evidence="1">
    <location>
        <begin position="454"/>
        <end position="467"/>
    </location>
</feature>
<comment type="caution">
    <text evidence="3">The sequence shown here is derived from an EMBL/GenBank/DDBJ whole genome shotgun (WGS) entry which is preliminary data.</text>
</comment>